<evidence type="ECO:0000313" key="1">
    <source>
        <dbReference type="EMBL" id="GGI33305.1"/>
    </source>
</evidence>
<dbReference type="AlphaFoldDB" id="A0AA87WD34"/>
<accession>A0AA87WD34</accession>
<sequence length="79" mass="8636">MTASALPICLRRYAMKPRPQKPSIIMAHVDGSGTAATFVEPAEVLTPWKRSSVERQALSRGRYLGAVTKHTQITCDPLA</sequence>
<protein>
    <submittedName>
        <fullName evidence="1">Uncharacterized protein</fullName>
    </submittedName>
</protein>
<dbReference type="Proteomes" id="UP000625079">
    <property type="component" value="Unassembled WGS sequence"/>
</dbReference>
<reference evidence="1" key="2">
    <citation type="submission" date="2022-12" db="EMBL/GenBank/DDBJ databases">
        <authorList>
            <person name="Sun Q."/>
            <person name="Zhou Y."/>
        </authorList>
    </citation>
    <scope>NUCLEOTIDE SEQUENCE</scope>
    <source>
        <strain evidence="1">CGMCC 1.15034</strain>
    </source>
</reference>
<evidence type="ECO:0000313" key="2">
    <source>
        <dbReference type="Proteomes" id="UP000625079"/>
    </source>
</evidence>
<proteinExistence type="predicted"/>
<reference evidence="1" key="1">
    <citation type="journal article" date="2014" name="Int. J. Syst. Evol. Microbiol.">
        <title>Complete genome sequence of Corynebacterium casei LMG S-19264T (=DSM 44701T), isolated from a smear-ripened cheese.</title>
        <authorList>
            <consortium name="US DOE Joint Genome Institute (JGI-PGF)"/>
            <person name="Walter F."/>
            <person name="Albersmeier A."/>
            <person name="Kalinowski J."/>
            <person name="Ruckert C."/>
        </authorList>
    </citation>
    <scope>NUCLEOTIDE SEQUENCE</scope>
    <source>
        <strain evidence="1">CGMCC 1.15034</strain>
    </source>
</reference>
<dbReference type="EMBL" id="BMHC01000029">
    <property type="protein sequence ID" value="GGI33305.1"/>
    <property type="molecule type" value="Genomic_DNA"/>
</dbReference>
<comment type="caution">
    <text evidence="1">The sequence shown here is derived from an EMBL/GenBank/DDBJ whole genome shotgun (WGS) entry which is preliminary data.</text>
</comment>
<name>A0AA87WD34_9BRAD</name>
<gene>
    <name evidence="1" type="ORF">GCM10010987_73720</name>
</gene>
<organism evidence="1 2">
    <name type="scientific">Bradyrhizobium guangdongense</name>
    <dbReference type="NCBI Taxonomy" id="1325090"/>
    <lineage>
        <taxon>Bacteria</taxon>
        <taxon>Pseudomonadati</taxon>
        <taxon>Pseudomonadota</taxon>
        <taxon>Alphaproteobacteria</taxon>
        <taxon>Hyphomicrobiales</taxon>
        <taxon>Nitrobacteraceae</taxon>
        <taxon>Bradyrhizobium</taxon>
    </lineage>
</organism>